<keyword evidence="3" id="KW-1185">Reference proteome</keyword>
<feature type="region of interest" description="Disordered" evidence="1">
    <location>
        <begin position="88"/>
        <end position="116"/>
    </location>
</feature>
<dbReference type="PANTHER" id="PTHR31278">
    <property type="entry name" value="CHCHD1"/>
    <property type="match status" value="1"/>
</dbReference>
<sequence>MKLTDTCSKLYKRSTTHFPDLQYYKYDYRRTPVLKDSVIGKGDRTKRAVCIEEMLSMLACLKESDFDQRPCTQMIDSFNKCVHITENKRRASKDMQKSGVVSPSDKSGRSFDRLSSKQITELLRRFPEP</sequence>
<evidence type="ECO:0000313" key="3">
    <source>
        <dbReference type="Proteomes" id="UP000269396"/>
    </source>
</evidence>
<name>A0A183P8S8_9TREM</name>
<dbReference type="GO" id="GO:0005761">
    <property type="term" value="C:mitochondrial ribosome"/>
    <property type="evidence" value="ECO:0007669"/>
    <property type="project" value="InterPro"/>
</dbReference>
<proteinExistence type="predicted"/>
<evidence type="ECO:0000313" key="2">
    <source>
        <dbReference type="EMBL" id="VDP55922.1"/>
    </source>
</evidence>
<dbReference type="AlphaFoldDB" id="A0A183P8S8"/>
<protein>
    <submittedName>
        <fullName evidence="2">Uncharacterized protein</fullName>
    </submittedName>
</protein>
<dbReference type="GO" id="GO:0005654">
    <property type="term" value="C:nucleoplasm"/>
    <property type="evidence" value="ECO:0007669"/>
    <property type="project" value="TreeGrafter"/>
</dbReference>
<evidence type="ECO:0000256" key="1">
    <source>
        <dbReference type="SAM" id="MobiDB-lite"/>
    </source>
</evidence>
<organism evidence="2 3">
    <name type="scientific">Schistosoma mattheei</name>
    <dbReference type="NCBI Taxonomy" id="31246"/>
    <lineage>
        <taxon>Eukaryota</taxon>
        <taxon>Metazoa</taxon>
        <taxon>Spiralia</taxon>
        <taxon>Lophotrochozoa</taxon>
        <taxon>Platyhelminthes</taxon>
        <taxon>Trematoda</taxon>
        <taxon>Digenea</taxon>
        <taxon>Strigeidida</taxon>
        <taxon>Schistosomatoidea</taxon>
        <taxon>Schistosomatidae</taxon>
        <taxon>Schistosoma</taxon>
    </lineage>
</organism>
<dbReference type="STRING" id="31246.A0A183P8S8"/>
<dbReference type="GO" id="GO:0003723">
    <property type="term" value="F:RNA binding"/>
    <property type="evidence" value="ECO:0007669"/>
    <property type="project" value="TreeGrafter"/>
</dbReference>
<dbReference type="InterPro" id="IPR009069">
    <property type="entry name" value="Cys_alpha_HP_mot_SF"/>
</dbReference>
<dbReference type="SUPFAM" id="SSF47072">
    <property type="entry name" value="Cysteine alpha-hairpin motif"/>
    <property type="match status" value="1"/>
</dbReference>
<feature type="compositionally biased region" description="Basic and acidic residues" evidence="1">
    <location>
        <begin position="106"/>
        <end position="115"/>
    </location>
</feature>
<reference evidence="2 3" key="1">
    <citation type="submission" date="2018-11" db="EMBL/GenBank/DDBJ databases">
        <authorList>
            <consortium name="Pathogen Informatics"/>
        </authorList>
    </citation>
    <scope>NUCLEOTIDE SEQUENCE [LARGE SCALE GENOMIC DNA]</scope>
    <source>
        <strain>Denwood</strain>
        <strain evidence="3">Zambia</strain>
    </source>
</reference>
<dbReference type="EMBL" id="UZAL01030853">
    <property type="protein sequence ID" value="VDP55922.1"/>
    <property type="molecule type" value="Genomic_DNA"/>
</dbReference>
<dbReference type="PANTHER" id="PTHR31278:SF2">
    <property type="entry name" value="SMALL RIBOSOMAL SUBUNIT PROTEIN MS37"/>
    <property type="match status" value="1"/>
</dbReference>
<accession>A0A183P8S8</accession>
<dbReference type="GO" id="GO:0032543">
    <property type="term" value="P:mitochondrial translation"/>
    <property type="evidence" value="ECO:0007669"/>
    <property type="project" value="InterPro"/>
</dbReference>
<dbReference type="Proteomes" id="UP000269396">
    <property type="component" value="Unassembled WGS sequence"/>
</dbReference>
<gene>
    <name evidence="2" type="ORF">SMTD_LOCUS10766</name>
</gene>
<dbReference type="InterPro" id="IPR033620">
    <property type="entry name" value="Ribosomal_mS37_met"/>
</dbReference>